<dbReference type="GO" id="GO:0005759">
    <property type="term" value="C:mitochondrial matrix"/>
    <property type="evidence" value="ECO:0007669"/>
    <property type="project" value="UniProtKB-SubCell"/>
</dbReference>
<dbReference type="Gene3D" id="3.30.300.110">
    <property type="entry name" value="Met-10+ protein-like domains"/>
    <property type="match status" value="1"/>
</dbReference>
<dbReference type="InterPro" id="IPR025792">
    <property type="entry name" value="tRNA_Gua_MeTrfase_euk"/>
</dbReference>
<keyword evidence="5 11" id="KW-0949">S-adenosyl-L-methionine</keyword>
<gene>
    <name evidence="13" type="ORF">SNE40_010945</name>
</gene>
<keyword evidence="14" id="KW-1185">Reference proteome</keyword>
<evidence type="ECO:0000256" key="11">
    <source>
        <dbReference type="HAMAP-Rule" id="MF_03152"/>
    </source>
</evidence>
<evidence type="ECO:0000256" key="8">
    <source>
        <dbReference type="ARBA" id="ARBA00023242"/>
    </source>
</evidence>
<reference evidence="13 14" key="1">
    <citation type="submission" date="2024-01" db="EMBL/GenBank/DDBJ databases">
        <title>The genome of the rayed Mediterranean limpet Patella caerulea (Linnaeus, 1758).</title>
        <authorList>
            <person name="Anh-Thu Weber A."/>
            <person name="Halstead-Nussloch G."/>
        </authorList>
    </citation>
    <scope>NUCLEOTIDE SEQUENCE [LARGE SCALE GENOMIC DNA]</scope>
    <source>
        <strain evidence="13">AATW-2023a</strain>
        <tissue evidence="13">Whole specimen</tissue>
    </source>
</reference>
<name>A0AAN8K321_PATCE</name>
<keyword evidence="3 11" id="KW-0489">Methyltransferase</keyword>
<comment type="catalytic activity">
    <reaction evidence="10 11">
        <text>guanosine(37) in tRNA + S-adenosyl-L-methionine = N(1)-methylguanosine(37) in tRNA + S-adenosyl-L-homocysteine + H(+)</text>
        <dbReference type="Rhea" id="RHEA:36899"/>
        <dbReference type="Rhea" id="RHEA-COMP:10145"/>
        <dbReference type="Rhea" id="RHEA-COMP:10147"/>
        <dbReference type="ChEBI" id="CHEBI:15378"/>
        <dbReference type="ChEBI" id="CHEBI:57856"/>
        <dbReference type="ChEBI" id="CHEBI:59789"/>
        <dbReference type="ChEBI" id="CHEBI:73542"/>
        <dbReference type="ChEBI" id="CHEBI:74269"/>
        <dbReference type="EC" id="2.1.1.228"/>
    </reaction>
</comment>
<accession>A0AAN8K321</accession>
<dbReference type="PANTHER" id="PTHR23245">
    <property type="entry name" value="TRNA METHYLTRANSFERASE"/>
    <property type="match status" value="1"/>
</dbReference>
<evidence type="ECO:0000256" key="4">
    <source>
        <dbReference type="ARBA" id="ARBA00022679"/>
    </source>
</evidence>
<dbReference type="PROSITE" id="PS51684">
    <property type="entry name" value="SAM_MT_TRM5_TYW2"/>
    <property type="match status" value="1"/>
</dbReference>
<keyword evidence="2 11" id="KW-0963">Cytoplasm</keyword>
<keyword evidence="7 11" id="KW-0496">Mitochondrion</keyword>
<keyword evidence="8 11" id="KW-0539">Nucleus</keyword>
<evidence type="ECO:0000256" key="9">
    <source>
        <dbReference type="ARBA" id="ARBA00045951"/>
    </source>
</evidence>
<comment type="similarity">
    <text evidence="11">Belongs to the TRM5 / TYW2 family.</text>
</comment>
<feature type="binding site" evidence="11">
    <location>
        <position position="230"/>
    </location>
    <ligand>
        <name>S-adenosyl-L-methionine</name>
        <dbReference type="ChEBI" id="CHEBI:59789"/>
    </ligand>
</feature>
<proteinExistence type="inferred from homology"/>
<evidence type="ECO:0000259" key="12">
    <source>
        <dbReference type="PROSITE" id="PS51684"/>
    </source>
</evidence>
<dbReference type="InterPro" id="IPR056744">
    <property type="entry name" value="TRM5/TYW2-like_N"/>
</dbReference>
<dbReference type="GO" id="GO:0070901">
    <property type="term" value="P:mitochondrial tRNA methylation"/>
    <property type="evidence" value="ECO:0007669"/>
    <property type="project" value="UniProtKB-ARBA"/>
</dbReference>
<dbReference type="PANTHER" id="PTHR23245:SF36">
    <property type="entry name" value="TRNA (GUANINE(37)-N1)-METHYLTRANSFERASE"/>
    <property type="match status" value="1"/>
</dbReference>
<dbReference type="GO" id="GO:0002939">
    <property type="term" value="P:tRNA N1-guanine methylation"/>
    <property type="evidence" value="ECO:0007669"/>
    <property type="project" value="TreeGrafter"/>
</dbReference>
<comment type="subcellular location">
    <subcellularLocation>
        <location evidence="11">Mitochondrion matrix</location>
    </subcellularLocation>
    <subcellularLocation>
        <location evidence="11">Nucleus</location>
    </subcellularLocation>
    <subcellularLocation>
        <location evidence="11">Cytoplasm</location>
    </subcellularLocation>
    <text evidence="11">Predominantly in the mitochondria and in the nucleus.</text>
</comment>
<dbReference type="Gene3D" id="3.40.50.150">
    <property type="entry name" value="Vaccinia Virus protein VP39"/>
    <property type="match status" value="1"/>
</dbReference>
<evidence type="ECO:0000256" key="3">
    <source>
        <dbReference type="ARBA" id="ARBA00022603"/>
    </source>
</evidence>
<evidence type="ECO:0000256" key="2">
    <source>
        <dbReference type="ARBA" id="ARBA00022490"/>
    </source>
</evidence>
<evidence type="ECO:0000256" key="1">
    <source>
        <dbReference type="ARBA" id="ARBA00009775"/>
    </source>
</evidence>
<comment type="function">
    <text evidence="9">Involved in mitochondrial tRNA methylation. Specifically methylates the N1 position of guanosine-37 in various tRNAs. Methylation is not dependent on the nature of the nucleoside 5' of the target nucleoside. This is the first step in the biosynthesis of wybutosine (yW), a modified base adjacent to the anticodon of tRNAs and required for accurate decoding.</text>
</comment>
<dbReference type="Pfam" id="PF25133">
    <property type="entry name" value="TYW2_N_2"/>
    <property type="match status" value="1"/>
</dbReference>
<comment type="function">
    <text evidence="11">Specifically methylates the N1 position of guanosine-37 in various cytoplasmic and mitochondrial tRNAs. Methylation is not dependent on the nature of the nucleoside 5' of the target nucleoside. This is the first step in the biosynthesis of wybutosine (yW), a modified base adjacent to the anticodon of tRNAs and required for accurate decoding.</text>
</comment>
<dbReference type="FunFam" id="3.30.300.110:FF:000001">
    <property type="entry name" value="tRNA (guanine(37)-N1)-methyltransferase"/>
    <property type="match status" value="1"/>
</dbReference>
<protein>
    <recommendedName>
        <fullName evidence="11">tRNA (guanine(37)-N1)-methyltransferase</fullName>
        <ecNumber evidence="11">2.1.1.228</ecNumber>
    </recommendedName>
    <alternativeName>
        <fullName evidence="11">M1G-methyltransferase</fullName>
    </alternativeName>
    <alternativeName>
        <fullName evidence="11">tRNA [GM37] methyltransferase</fullName>
    </alternativeName>
    <alternativeName>
        <fullName evidence="11">tRNA methyltransferase 5 homolog</fullName>
    </alternativeName>
</protein>
<dbReference type="AlphaFoldDB" id="A0AAN8K321"/>
<feature type="binding site" evidence="11">
    <location>
        <begin position="268"/>
        <end position="269"/>
    </location>
    <ligand>
        <name>S-adenosyl-L-methionine</name>
        <dbReference type="ChEBI" id="CHEBI:59789"/>
    </ligand>
</feature>
<evidence type="ECO:0000256" key="7">
    <source>
        <dbReference type="ARBA" id="ARBA00023128"/>
    </source>
</evidence>
<sequence>MSDPSDILNPPLSTKGMKVLDKAAFKKQCRLPGLKIPVRNVGKLNKKMKQSMVKIPKLKSIAEIAENDPQNKSHKLFLFDPAKIKSYDDFSNEEQQALTEFEIDFKNIEWFDIELGYENWSAAELTRAVLPDHIEDGVTGFSIVGHIAHLNLKDEVLEYKHVIGEILLDKNSSIRTVVNKLNVIDNTFRNFQMELLAGEQDFITTARENSCAFEFDFSKVYWNSRLGSEHKRLVDMINKGDVLYDVFAGVGPFSILATKKGIEVIANDLNPESFKSLVKNIKLNKIKTELKTFNMDGREFITTVIKEDLIKRLTDDVQNDLHISMNLPALALEFLDAYKSLLSISDISAISMETIEKRLPSVHCYCFTKSVEPEKDVRERAESILGMALPKDHVIRYVRNVAPNKEMMCLTFKLFPDLVLASASEPDSKKQKLS</sequence>
<dbReference type="InterPro" id="IPR030382">
    <property type="entry name" value="MeTrfase_TRM5/TYW2"/>
</dbReference>
<evidence type="ECO:0000256" key="5">
    <source>
        <dbReference type="ARBA" id="ARBA00022691"/>
    </source>
</evidence>
<feature type="binding site" evidence="11">
    <location>
        <begin position="296"/>
        <end position="297"/>
    </location>
    <ligand>
        <name>S-adenosyl-L-methionine</name>
        <dbReference type="ChEBI" id="CHEBI:59789"/>
    </ligand>
</feature>
<feature type="domain" description="SAM-dependent methyltransferase TRM5/TYW2-type" evidence="12">
    <location>
        <begin position="141"/>
        <end position="416"/>
    </location>
</feature>
<dbReference type="HAMAP" id="MF_03152">
    <property type="entry name" value="TRM5"/>
    <property type="match status" value="1"/>
</dbReference>
<dbReference type="InterPro" id="IPR056743">
    <property type="entry name" value="TRM5-TYW2-like_MTfase"/>
</dbReference>
<dbReference type="EC" id="2.1.1.228" evidence="11"/>
<feature type="binding site" evidence="11">
    <location>
        <position position="326"/>
    </location>
    <ligand>
        <name>S-adenosyl-L-methionine</name>
        <dbReference type="ChEBI" id="CHEBI:59789"/>
    </ligand>
</feature>
<dbReference type="InterPro" id="IPR029063">
    <property type="entry name" value="SAM-dependent_MTases_sf"/>
</dbReference>
<evidence type="ECO:0000313" key="13">
    <source>
        <dbReference type="EMBL" id="KAK6183469.1"/>
    </source>
</evidence>
<comment type="caution">
    <text evidence="13">The sequence shown here is derived from an EMBL/GenBank/DDBJ whole genome shotgun (WGS) entry which is preliminary data.</text>
</comment>
<evidence type="ECO:0000256" key="10">
    <source>
        <dbReference type="ARBA" id="ARBA00047783"/>
    </source>
</evidence>
<dbReference type="GO" id="GO:0052906">
    <property type="term" value="F:tRNA (guanine(37)-N1)-methyltransferase activity"/>
    <property type="evidence" value="ECO:0007669"/>
    <property type="project" value="UniProtKB-UniRule"/>
</dbReference>
<comment type="subunit">
    <text evidence="11">Monomer.</text>
</comment>
<dbReference type="GO" id="GO:0005634">
    <property type="term" value="C:nucleus"/>
    <property type="evidence" value="ECO:0007669"/>
    <property type="project" value="UniProtKB-SubCell"/>
</dbReference>
<dbReference type="Proteomes" id="UP001347796">
    <property type="component" value="Unassembled WGS sequence"/>
</dbReference>
<evidence type="ECO:0000256" key="6">
    <source>
        <dbReference type="ARBA" id="ARBA00022694"/>
    </source>
</evidence>
<evidence type="ECO:0000313" key="14">
    <source>
        <dbReference type="Proteomes" id="UP001347796"/>
    </source>
</evidence>
<keyword evidence="4 11" id="KW-0808">Transferase</keyword>
<dbReference type="EMBL" id="JAZGQO010000007">
    <property type="protein sequence ID" value="KAK6183469.1"/>
    <property type="molecule type" value="Genomic_DNA"/>
</dbReference>
<comment type="similarity">
    <text evidence="1">Belongs to the class I-like SAM-binding methyltransferase superfamily. TRM5/TYW2 family.</text>
</comment>
<keyword evidence="6 11" id="KW-0819">tRNA processing</keyword>
<organism evidence="13 14">
    <name type="scientific">Patella caerulea</name>
    <name type="common">Rayed Mediterranean limpet</name>
    <dbReference type="NCBI Taxonomy" id="87958"/>
    <lineage>
        <taxon>Eukaryota</taxon>
        <taxon>Metazoa</taxon>
        <taxon>Spiralia</taxon>
        <taxon>Lophotrochozoa</taxon>
        <taxon>Mollusca</taxon>
        <taxon>Gastropoda</taxon>
        <taxon>Patellogastropoda</taxon>
        <taxon>Patelloidea</taxon>
        <taxon>Patellidae</taxon>
        <taxon>Patella</taxon>
    </lineage>
</organism>
<dbReference type="Pfam" id="PF02475">
    <property type="entry name" value="TRM5-TYW2_MTfase"/>
    <property type="match status" value="1"/>
</dbReference>
<dbReference type="SUPFAM" id="SSF53335">
    <property type="entry name" value="S-adenosyl-L-methionine-dependent methyltransferases"/>
    <property type="match status" value="1"/>
</dbReference>